<dbReference type="Proteomes" id="UP000064514">
    <property type="component" value="Unassembled WGS sequence"/>
</dbReference>
<reference evidence="1" key="1">
    <citation type="journal article" date="2015" name="BMC Genomics">
        <title>Comparative genomics of Fructobacillus spp. and Leuconostoc spp. reveals niche-specific evolution of Fructobacillus spp.</title>
        <authorList>
            <person name="Endo A."/>
            <person name="Tanizawa Y."/>
            <person name="Tanaka N."/>
            <person name="Maeno S."/>
            <person name="Kumar H."/>
            <person name="Shiwa Y."/>
            <person name="Okada S."/>
            <person name="Yoshikawa H."/>
            <person name="Dicks L."/>
            <person name="Nakagawa J."/>
            <person name="Arita M."/>
        </authorList>
    </citation>
    <scope>NUCLEOTIDE SEQUENCE [LARGE SCALE GENOMIC DNA]</scope>
    <source>
        <strain evidence="1">F214-1</strain>
    </source>
</reference>
<evidence type="ECO:0000313" key="1">
    <source>
        <dbReference type="EMBL" id="GAP03647.1"/>
    </source>
</evidence>
<organism evidence="1">
    <name type="scientific">Fructobacillus tropaeoli</name>
    <dbReference type="NCBI Taxonomy" id="709323"/>
    <lineage>
        <taxon>Bacteria</taxon>
        <taxon>Bacillati</taxon>
        <taxon>Bacillota</taxon>
        <taxon>Bacilli</taxon>
        <taxon>Lactobacillales</taxon>
        <taxon>Lactobacillaceae</taxon>
        <taxon>Fructobacillus</taxon>
    </lineage>
</organism>
<accession>A0A3F3H0J0</accession>
<dbReference type="EMBL" id="DF968078">
    <property type="protein sequence ID" value="GAP03647.1"/>
    <property type="molecule type" value="Genomic_DNA"/>
</dbReference>
<sequence length="85" mass="9702">MEVLKYLEALQYESADTVMGSIMSATDFPALAGIEDACDVQHSTTNQHDLEQIERYQPMFYNVAEHRLVNQADVLRLLDLVTQKQ</sequence>
<proteinExistence type="predicted"/>
<name>A0A3F3H0J0_9LACO</name>
<dbReference type="AlphaFoldDB" id="A0A3F3H0J0"/>
<dbReference type="RefSeq" id="WP_059393167.1">
    <property type="nucleotide sequence ID" value="NZ_DF968078.1"/>
</dbReference>
<protein>
    <submittedName>
        <fullName evidence="1">Polyhydroxyalkanoic acid synthase</fullName>
    </submittedName>
</protein>
<gene>
    <name evidence="1" type="ORF">FTRO_0011920</name>
</gene>